<dbReference type="InterPro" id="IPR023796">
    <property type="entry name" value="Serpin_dom"/>
</dbReference>
<accession>A0A8S4SQ28</accession>
<evidence type="ECO:0000259" key="5">
    <source>
        <dbReference type="SMART" id="SM00093"/>
    </source>
</evidence>
<evidence type="ECO:0000313" key="7">
    <source>
        <dbReference type="Proteomes" id="UP000838756"/>
    </source>
</evidence>
<evidence type="ECO:0000256" key="2">
    <source>
        <dbReference type="ARBA" id="ARBA00022690"/>
    </source>
</evidence>
<dbReference type="AlphaFoldDB" id="A0A8S4SQ28"/>
<dbReference type="SUPFAM" id="SSF56574">
    <property type="entry name" value="Serpins"/>
    <property type="match status" value="1"/>
</dbReference>
<evidence type="ECO:0000256" key="4">
    <source>
        <dbReference type="RuleBase" id="RU000411"/>
    </source>
</evidence>
<dbReference type="Proteomes" id="UP000838756">
    <property type="component" value="Unassembled WGS sequence"/>
</dbReference>
<dbReference type="InterPro" id="IPR042178">
    <property type="entry name" value="Serpin_sf_1"/>
</dbReference>
<comment type="similarity">
    <text evidence="1 4">Belongs to the serpin family.</text>
</comment>
<dbReference type="SMART" id="SM00093">
    <property type="entry name" value="SERPIN"/>
    <property type="match status" value="1"/>
</dbReference>
<comment type="caution">
    <text evidence="6">The sequence shown here is derived from an EMBL/GenBank/DDBJ whole genome shotgun (WGS) entry which is preliminary data.</text>
</comment>
<keyword evidence="3" id="KW-0722">Serine protease inhibitor</keyword>
<feature type="domain" description="Serpin" evidence="5">
    <location>
        <begin position="1"/>
        <end position="278"/>
    </location>
</feature>
<evidence type="ECO:0000256" key="1">
    <source>
        <dbReference type="ARBA" id="ARBA00009500"/>
    </source>
</evidence>
<evidence type="ECO:0000256" key="3">
    <source>
        <dbReference type="ARBA" id="ARBA00022900"/>
    </source>
</evidence>
<sequence>MPLAKLALGAEGLARDELLAAIGVSKVFKVFNIRIRFQPLKTELQNLPGGRLNVASRLYVSQNAQLRGRYLDQVVEIFNSSVVQLDFEYPTYAADQINSWGRWKEAFDRVENKTFHCPLGRQSVPMMSRTGDYNFTTSDVLNANIIKIPYMGEKASFVIVLPKAREGLSILLSQLRLAPELLDSAMSNMVEKRVELTLPKFRIESQLNLRELYEEVVYIMFIFMSFLRAQRPGHSKEEDDEYMDVIEYIDMTGSIRQKGVEFGREIILYYINDFVTSPLADLIALSKLALGVKGDTLHQLLEAIGVSHQSEVQNS</sequence>
<proteinExistence type="inferred from homology"/>
<dbReference type="InterPro" id="IPR000215">
    <property type="entry name" value="Serpin_fam"/>
</dbReference>
<dbReference type="GO" id="GO:0004867">
    <property type="term" value="F:serine-type endopeptidase inhibitor activity"/>
    <property type="evidence" value="ECO:0007669"/>
    <property type="project" value="UniProtKB-KW"/>
</dbReference>
<gene>
    <name evidence="6" type="primary">jg17311</name>
    <name evidence="6" type="ORF">PAEG_LOCUS27382</name>
</gene>
<dbReference type="Gene3D" id="3.30.497.10">
    <property type="entry name" value="Antithrombin, subunit I, domain 2"/>
    <property type="match status" value="2"/>
</dbReference>
<keyword evidence="2" id="KW-0646">Protease inhibitor</keyword>
<keyword evidence="7" id="KW-1185">Reference proteome</keyword>
<dbReference type="InterPro" id="IPR036186">
    <property type="entry name" value="Serpin_sf"/>
</dbReference>
<dbReference type="PANTHER" id="PTHR11461:SF211">
    <property type="entry name" value="GH10112P-RELATED"/>
    <property type="match status" value="1"/>
</dbReference>
<dbReference type="PANTHER" id="PTHR11461">
    <property type="entry name" value="SERINE PROTEASE INHIBITOR, SERPIN"/>
    <property type="match status" value="1"/>
</dbReference>
<dbReference type="Gene3D" id="2.30.39.10">
    <property type="entry name" value="Alpha-1-antitrypsin, domain 1"/>
    <property type="match status" value="1"/>
</dbReference>
<evidence type="ECO:0000313" key="6">
    <source>
        <dbReference type="EMBL" id="CAH2269093.1"/>
    </source>
</evidence>
<name>A0A8S4SQ28_9NEOP</name>
<protein>
    <submittedName>
        <fullName evidence="6">Jg17311 protein</fullName>
    </submittedName>
</protein>
<reference evidence="6" key="1">
    <citation type="submission" date="2022-03" db="EMBL/GenBank/DDBJ databases">
        <authorList>
            <person name="Lindestad O."/>
        </authorList>
    </citation>
    <scope>NUCLEOTIDE SEQUENCE</scope>
</reference>
<dbReference type="EMBL" id="CAKXAJ010026495">
    <property type="protein sequence ID" value="CAH2269093.1"/>
    <property type="molecule type" value="Genomic_DNA"/>
</dbReference>
<dbReference type="Pfam" id="PF00079">
    <property type="entry name" value="Serpin"/>
    <property type="match status" value="2"/>
</dbReference>
<dbReference type="GO" id="GO:0005615">
    <property type="term" value="C:extracellular space"/>
    <property type="evidence" value="ECO:0007669"/>
    <property type="project" value="InterPro"/>
</dbReference>
<dbReference type="OrthoDB" id="671595at2759"/>
<organism evidence="6 7">
    <name type="scientific">Pararge aegeria aegeria</name>
    <dbReference type="NCBI Taxonomy" id="348720"/>
    <lineage>
        <taxon>Eukaryota</taxon>
        <taxon>Metazoa</taxon>
        <taxon>Ecdysozoa</taxon>
        <taxon>Arthropoda</taxon>
        <taxon>Hexapoda</taxon>
        <taxon>Insecta</taxon>
        <taxon>Pterygota</taxon>
        <taxon>Neoptera</taxon>
        <taxon>Endopterygota</taxon>
        <taxon>Lepidoptera</taxon>
        <taxon>Glossata</taxon>
        <taxon>Ditrysia</taxon>
        <taxon>Papilionoidea</taxon>
        <taxon>Nymphalidae</taxon>
        <taxon>Satyrinae</taxon>
        <taxon>Satyrini</taxon>
        <taxon>Parargina</taxon>
        <taxon>Pararge</taxon>
    </lineage>
</organism>
<dbReference type="InterPro" id="IPR042185">
    <property type="entry name" value="Serpin_sf_2"/>
</dbReference>